<dbReference type="EC" id="3.4.16.4" evidence="16"/>
<evidence type="ECO:0000256" key="13">
    <source>
        <dbReference type="ARBA" id="ARBA00023210"/>
    </source>
</evidence>
<evidence type="ECO:0000256" key="12">
    <source>
        <dbReference type="ARBA" id="ARBA00023136"/>
    </source>
</evidence>
<keyword evidence="5 16" id="KW-0121">Carboxypeptidase</keyword>
<keyword evidence="3 16" id="KW-0997">Cell inner membrane</keyword>
<dbReference type="GO" id="GO:0009252">
    <property type="term" value="P:peptidoglycan biosynthetic process"/>
    <property type="evidence" value="ECO:0007669"/>
    <property type="project" value="UniProtKB-UniRule"/>
</dbReference>
<dbReference type="InterPro" id="IPR037532">
    <property type="entry name" value="FtsI_transpept"/>
</dbReference>
<dbReference type="Pfam" id="PF03717">
    <property type="entry name" value="PBP_dimer"/>
    <property type="match status" value="1"/>
</dbReference>
<keyword evidence="20" id="KW-1185">Reference proteome</keyword>
<reference evidence="19" key="1">
    <citation type="journal article" date="2010" name="Int. J. Syst. Evol. Microbiol.">
        <title>Porticoccus litoralis gen. nov., sp. nov., a gammaproteobacterium isolated from the Yellow Sea.</title>
        <authorList>
            <person name="Oh H.M."/>
            <person name="Kim H."/>
            <person name="Kim K.M."/>
            <person name="Min G.S."/>
            <person name="Cho J.C."/>
        </authorList>
    </citation>
    <scope>NUCLEOTIDE SEQUENCE</scope>
    <source>
        <strain evidence="19">DSM 25064</strain>
    </source>
</reference>
<dbReference type="Gene3D" id="1.10.150.770">
    <property type="match status" value="1"/>
</dbReference>
<dbReference type="Pfam" id="PF00905">
    <property type="entry name" value="Transpeptidase"/>
    <property type="match status" value="1"/>
</dbReference>
<comment type="subcellular location">
    <subcellularLocation>
        <location evidence="16">Cell inner membrane</location>
        <topology evidence="16">Single-pass membrane protein</topology>
    </subcellularLocation>
    <subcellularLocation>
        <location evidence="1">Membrane</location>
    </subcellularLocation>
</comment>
<evidence type="ECO:0000256" key="3">
    <source>
        <dbReference type="ARBA" id="ARBA00022519"/>
    </source>
</evidence>
<keyword evidence="2 16" id="KW-1003">Cell membrane</keyword>
<keyword evidence="12 16" id="KW-0472">Membrane</keyword>
<dbReference type="HAMAP" id="MF_02080">
    <property type="entry name" value="FtsI_transpept"/>
    <property type="match status" value="1"/>
</dbReference>
<keyword evidence="8 16" id="KW-0378">Hydrolase</keyword>
<organism evidence="19 20">
    <name type="scientific">Porticoccus litoralis</name>
    <dbReference type="NCBI Taxonomy" id="434086"/>
    <lineage>
        <taxon>Bacteria</taxon>
        <taxon>Pseudomonadati</taxon>
        <taxon>Pseudomonadota</taxon>
        <taxon>Gammaproteobacteria</taxon>
        <taxon>Cellvibrionales</taxon>
        <taxon>Porticoccaceae</taxon>
        <taxon>Porticoccus</taxon>
    </lineage>
</organism>
<dbReference type="PANTHER" id="PTHR30627:SF1">
    <property type="entry name" value="PEPTIDOGLYCAN D,D-TRANSPEPTIDASE FTSI"/>
    <property type="match status" value="1"/>
</dbReference>
<dbReference type="GO" id="GO:0008658">
    <property type="term" value="F:penicillin binding"/>
    <property type="evidence" value="ECO:0007669"/>
    <property type="project" value="InterPro"/>
</dbReference>
<comment type="catalytic activity">
    <reaction evidence="16">
        <text>Preferential cleavage: (Ac)2-L-Lys-D-Ala-|-D-Ala. Also transpeptidation of peptidyl-alanyl moieties that are N-acyl substituents of D-alanine.</text>
        <dbReference type="EC" id="3.4.16.4"/>
    </reaction>
</comment>
<evidence type="ECO:0000259" key="17">
    <source>
        <dbReference type="Pfam" id="PF00905"/>
    </source>
</evidence>
<proteinExistence type="inferred from homology"/>
<evidence type="ECO:0000256" key="11">
    <source>
        <dbReference type="ARBA" id="ARBA00022989"/>
    </source>
</evidence>
<sequence>MNRVKPGKLTISRWRYLLVVTVLATLPVAGLWHIAQLQVMPDVDKGYEFLQGQGMARTLRTESIPAYRGVITDRRGEPLAVSTPVVTLWANPQLVNVESPALKELAKTLAISHGELKQRLIRYAGKEFMYLERQLTPEQAEEALRLEIPGIYGQGEYKRFYPAGEVTSQLVGFTNIDDHGQEGMELAYDEWLTGVPGAKQVLKDLKGRVIKELGLLRSEKAGENLALSIDLRLQYTAYRELKEAVNKFQAASGSVVLLDARTGEVLAMANQPSFNPNDRGQLNSDALRNRAVTDLVEPGSTMKPLTVLAALESGKYVPETVIDTNPGYIRVGRKTFYDHRNYGVIDLTTLLMKSSQVGTTKIALDLEPEHIREMFARVGIGESPGTGFPGETPGSLPDHRRWRPVERANFAFGHGLSASALQIAQAYAVLANNGIKKPVTLLKTETVPEGVPVVDAELVAKLRTMMTSVTGSGGTATRAAIPAYEVAGKTGTVHKVGKNGYEKNRYVGMFAGMVPADNPRLVAVVVINDPKGGKYFGGEVAAPVFGNVVADALRMLKVPPQIKASEQVTSVVGKKSGGAT</sequence>
<keyword evidence="10 16" id="KW-0573">Peptidoglycan synthesis</keyword>
<dbReference type="GO" id="GO:0009002">
    <property type="term" value="F:serine-type D-Ala-D-Ala carboxypeptidase activity"/>
    <property type="evidence" value="ECO:0007669"/>
    <property type="project" value="UniProtKB-UniRule"/>
</dbReference>
<dbReference type="AlphaFoldDB" id="A0AAW8B3G8"/>
<comment type="similarity">
    <text evidence="16">Belongs to the transpeptidase family. FtsI subfamily.</text>
</comment>
<dbReference type="GO" id="GO:0000917">
    <property type="term" value="P:division septum assembly"/>
    <property type="evidence" value="ECO:0007669"/>
    <property type="project" value="UniProtKB-KW"/>
</dbReference>
<keyword evidence="11 16" id="KW-1133">Transmembrane helix</keyword>
<dbReference type="InterPro" id="IPR036138">
    <property type="entry name" value="PBP_dimer_sf"/>
</dbReference>
<feature type="active site" description="Acyl-ester intermediate" evidence="16">
    <location>
        <position position="300"/>
    </location>
</feature>
<dbReference type="PANTHER" id="PTHR30627">
    <property type="entry name" value="PEPTIDOGLYCAN D,D-TRANSPEPTIDASE"/>
    <property type="match status" value="1"/>
</dbReference>
<protein>
    <recommendedName>
        <fullName evidence="16">Peptidoglycan D,D-transpeptidase FtsI</fullName>
        <ecNumber evidence="16">3.4.16.4</ecNumber>
    </recommendedName>
    <alternativeName>
        <fullName evidence="16">Penicillin-binding protein 3</fullName>
        <shortName evidence="16">PBP-3</shortName>
    </alternativeName>
</protein>
<evidence type="ECO:0000256" key="9">
    <source>
        <dbReference type="ARBA" id="ARBA00022960"/>
    </source>
</evidence>
<dbReference type="SUPFAM" id="SSF56601">
    <property type="entry name" value="beta-lactamase/transpeptidase-like"/>
    <property type="match status" value="1"/>
</dbReference>
<dbReference type="Gene3D" id="3.40.710.10">
    <property type="entry name" value="DD-peptidase/beta-lactamase superfamily"/>
    <property type="match status" value="1"/>
</dbReference>
<evidence type="ECO:0000256" key="10">
    <source>
        <dbReference type="ARBA" id="ARBA00022984"/>
    </source>
</evidence>
<dbReference type="GO" id="GO:0005886">
    <property type="term" value="C:plasma membrane"/>
    <property type="evidence" value="ECO:0007669"/>
    <property type="project" value="UniProtKB-SubCell"/>
</dbReference>
<keyword evidence="9 16" id="KW-0133">Cell shape</keyword>
<evidence type="ECO:0000256" key="6">
    <source>
        <dbReference type="ARBA" id="ARBA00022670"/>
    </source>
</evidence>
<name>A0AAW8B3G8_9GAMM</name>
<keyword evidence="7 16" id="KW-0812">Transmembrane</keyword>
<dbReference type="InterPro" id="IPR005311">
    <property type="entry name" value="PBP_dimer"/>
</dbReference>
<dbReference type="Proteomes" id="UP001178354">
    <property type="component" value="Unassembled WGS sequence"/>
</dbReference>
<dbReference type="GO" id="GO:0006508">
    <property type="term" value="P:proteolysis"/>
    <property type="evidence" value="ECO:0007669"/>
    <property type="project" value="UniProtKB-KW"/>
</dbReference>
<feature type="domain" description="Penicillin-binding protein transpeptidase" evidence="17">
    <location>
        <begin position="253"/>
        <end position="549"/>
    </location>
</feature>
<accession>A0AAW8B3G8</accession>
<evidence type="ECO:0000256" key="8">
    <source>
        <dbReference type="ARBA" id="ARBA00022801"/>
    </source>
</evidence>
<feature type="transmembrane region" description="Helical" evidence="16">
    <location>
        <begin position="16"/>
        <end position="35"/>
    </location>
</feature>
<comment type="caution">
    <text evidence="19">The sequence shown here is derived from an EMBL/GenBank/DDBJ whole genome shotgun (WGS) entry which is preliminary data.</text>
</comment>
<comment type="function">
    <text evidence="16">Catalyzes cross-linking of the peptidoglycan cell wall at the division septum.</text>
</comment>
<dbReference type="InterPro" id="IPR050515">
    <property type="entry name" value="Beta-lactam/transpept"/>
</dbReference>
<evidence type="ECO:0000256" key="7">
    <source>
        <dbReference type="ARBA" id="ARBA00022692"/>
    </source>
</evidence>
<dbReference type="Gene3D" id="3.90.1310.10">
    <property type="entry name" value="Penicillin-binding protein 2a (Domain 2)"/>
    <property type="match status" value="1"/>
</dbReference>
<dbReference type="SUPFAM" id="SSF56519">
    <property type="entry name" value="Penicillin binding protein dimerisation domain"/>
    <property type="match status" value="1"/>
</dbReference>
<evidence type="ECO:0000259" key="18">
    <source>
        <dbReference type="Pfam" id="PF03717"/>
    </source>
</evidence>
<evidence type="ECO:0000256" key="2">
    <source>
        <dbReference type="ARBA" id="ARBA00022475"/>
    </source>
</evidence>
<dbReference type="RefSeq" id="WP_305169552.1">
    <property type="nucleotide sequence ID" value="NZ_JAUUUU010000001.1"/>
</dbReference>
<keyword evidence="14 16" id="KW-0131">Cell cycle</keyword>
<reference evidence="19" key="2">
    <citation type="submission" date="2023-08" db="EMBL/GenBank/DDBJ databases">
        <authorList>
            <person name="Luo J."/>
        </authorList>
    </citation>
    <scope>NUCLEOTIDE SEQUENCE</scope>
    <source>
        <strain evidence="19">DSM 25064</strain>
    </source>
</reference>
<dbReference type="EMBL" id="JAUUUU010000001">
    <property type="protein sequence ID" value="MDP1520040.1"/>
    <property type="molecule type" value="Genomic_DNA"/>
</dbReference>
<gene>
    <name evidence="16" type="primary">ftsI</name>
    <name evidence="19" type="ORF">Q8A57_03570</name>
</gene>
<evidence type="ECO:0000313" key="20">
    <source>
        <dbReference type="Proteomes" id="UP001178354"/>
    </source>
</evidence>
<keyword evidence="15 16" id="KW-0961">Cell wall biogenesis/degradation</keyword>
<dbReference type="InterPro" id="IPR012338">
    <property type="entry name" value="Beta-lactam/transpept-like"/>
</dbReference>
<evidence type="ECO:0000256" key="14">
    <source>
        <dbReference type="ARBA" id="ARBA00023306"/>
    </source>
</evidence>
<dbReference type="GO" id="GO:0071555">
    <property type="term" value="P:cell wall organization"/>
    <property type="evidence" value="ECO:0007669"/>
    <property type="project" value="UniProtKB-KW"/>
</dbReference>
<feature type="domain" description="Penicillin-binding protein dimerisation" evidence="18">
    <location>
        <begin position="64"/>
        <end position="213"/>
    </location>
</feature>
<evidence type="ECO:0000313" key="19">
    <source>
        <dbReference type="EMBL" id="MDP1520040.1"/>
    </source>
</evidence>
<keyword evidence="4 16" id="KW-0132">Cell division</keyword>
<keyword evidence="13 16" id="KW-0717">Septation</keyword>
<evidence type="ECO:0000256" key="15">
    <source>
        <dbReference type="ARBA" id="ARBA00023316"/>
    </source>
</evidence>
<dbReference type="GO" id="GO:0008360">
    <property type="term" value="P:regulation of cell shape"/>
    <property type="evidence" value="ECO:0007669"/>
    <property type="project" value="UniProtKB-KW"/>
</dbReference>
<evidence type="ECO:0000256" key="5">
    <source>
        <dbReference type="ARBA" id="ARBA00022645"/>
    </source>
</evidence>
<evidence type="ECO:0000256" key="16">
    <source>
        <dbReference type="HAMAP-Rule" id="MF_02080"/>
    </source>
</evidence>
<dbReference type="GO" id="GO:0008955">
    <property type="term" value="F:peptidoglycan glycosyltransferase activity"/>
    <property type="evidence" value="ECO:0007669"/>
    <property type="project" value="InterPro"/>
</dbReference>
<evidence type="ECO:0000256" key="1">
    <source>
        <dbReference type="ARBA" id="ARBA00004370"/>
    </source>
</evidence>
<dbReference type="GO" id="GO:0043093">
    <property type="term" value="P:FtsZ-dependent cytokinesis"/>
    <property type="evidence" value="ECO:0007669"/>
    <property type="project" value="UniProtKB-UniRule"/>
</dbReference>
<dbReference type="InterPro" id="IPR001460">
    <property type="entry name" value="PCN-bd_Tpept"/>
</dbReference>
<evidence type="ECO:0000256" key="4">
    <source>
        <dbReference type="ARBA" id="ARBA00022618"/>
    </source>
</evidence>
<keyword evidence="6 16" id="KW-0645">Protease</keyword>
<dbReference type="Gene3D" id="3.30.450.330">
    <property type="match status" value="1"/>
</dbReference>
<comment type="pathway">
    <text evidence="16">Cell wall biogenesis; peptidoglycan biosynthesis.</text>
</comment>